<dbReference type="STRING" id="48699.ENSPLAP00000012405"/>
<reference evidence="2" key="1">
    <citation type="submission" date="2025-08" db="UniProtKB">
        <authorList>
            <consortium name="Ensembl"/>
        </authorList>
    </citation>
    <scope>IDENTIFICATION</scope>
</reference>
<accession>A0A3B3UGC6</accession>
<dbReference type="PROSITE" id="PS00973">
    <property type="entry name" value="USP_2"/>
    <property type="match status" value="1"/>
</dbReference>
<evidence type="ECO:0000313" key="3">
    <source>
        <dbReference type="Proteomes" id="UP000261500"/>
    </source>
</evidence>
<dbReference type="InterPro" id="IPR050164">
    <property type="entry name" value="Peptidase_C19"/>
</dbReference>
<evidence type="ECO:0000259" key="1">
    <source>
        <dbReference type="PROSITE" id="PS50235"/>
    </source>
</evidence>
<evidence type="ECO:0000313" key="2">
    <source>
        <dbReference type="Ensembl" id="ENSPLAP00000012405.1"/>
    </source>
</evidence>
<dbReference type="GO" id="GO:0005634">
    <property type="term" value="C:nucleus"/>
    <property type="evidence" value="ECO:0007669"/>
    <property type="project" value="TreeGrafter"/>
</dbReference>
<dbReference type="Proteomes" id="UP000261500">
    <property type="component" value="Unplaced"/>
</dbReference>
<dbReference type="PANTHER" id="PTHR24006">
    <property type="entry name" value="UBIQUITIN CARBOXYL-TERMINAL HYDROLASE"/>
    <property type="match status" value="1"/>
</dbReference>
<dbReference type="CDD" id="cd02257">
    <property type="entry name" value="Peptidase_C19"/>
    <property type="match status" value="1"/>
</dbReference>
<dbReference type="Ensembl" id="ENSPLAT00000020084.1">
    <property type="protein sequence ID" value="ENSPLAP00000012405.1"/>
    <property type="gene ID" value="ENSPLAG00000015690.1"/>
</dbReference>
<feature type="domain" description="USP" evidence="1">
    <location>
        <begin position="28"/>
        <end position="332"/>
    </location>
</feature>
<protein>
    <submittedName>
        <fullName evidence="2">Ubiquitin specific peptidase 18</fullName>
    </submittedName>
</protein>
<keyword evidence="3" id="KW-1185">Reference proteome</keyword>
<dbReference type="FunFam" id="3.90.70.10:FF:000167">
    <property type="entry name" value="Ubiquitin specific peptidase 18"/>
    <property type="match status" value="1"/>
</dbReference>
<dbReference type="GO" id="GO:1904888">
    <property type="term" value="P:cranial skeletal system development"/>
    <property type="evidence" value="ECO:0007669"/>
    <property type="project" value="Ensembl"/>
</dbReference>
<dbReference type="GeneTree" id="ENSGT00940000165907"/>
<dbReference type="PANTHER" id="PTHR24006:SF796">
    <property type="entry name" value="UBL CARBOXYL-TERMINAL HYDROLASE 18-RELATED"/>
    <property type="match status" value="1"/>
</dbReference>
<organism evidence="2 3">
    <name type="scientific">Poecilia latipinna</name>
    <name type="common">sailfin molly</name>
    <dbReference type="NCBI Taxonomy" id="48699"/>
    <lineage>
        <taxon>Eukaryota</taxon>
        <taxon>Metazoa</taxon>
        <taxon>Chordata</taxon>
        <taxon>Craniata</taxon>
        <taxon>Vertebrata</taxon>
        <taxon>Euteleostomi</taxon>
        <taxon>Actinopterygii</taxon>
        <taxon>Neopterygii</taxon>
        <taxon>Teleostei</taxon>
        <taxon>Neoteleostei</taxon>
        <taxon>Acanthomorphata</taxon>
        <taxon>Ovalentaria</taxon>
        <taxon>Atherinomorphae</taxon>
        <taxon>Cyprinodontiformes</taxon>
        <taxon>Poeciliidae</taxon>
        <taxon>Poeciliinae</taxon>
        <taxon>Poecilia</taxon>
    </lineage>
</organism>
<dbReference type="SUPFAM" id="SSF54001">
    <property type="entry name" value="Cysteine proteinases"/>
    <property type="match status" value="1"/>
</dbReference>
<dbReference type="RefSeq" id="XP_014904413.1">
    <property type="nucleotide sequence ID" value="XM_015048927.1"/>
</dbReference>
<dbReference type="Pfam" id="PF00443">
    <property type="entry name" value="UCH"/>
    <property type="match status" value="1"/>
</dbReference>
<sequence length="344" mass="40419">MSVPMSVWIPEHFLRLSRFLSRREFEMRGLINHYLSCCVNTLLQTLNATWELADILEKWKPAGVRAEDNVPFQLKRVLKMMQEDLPHPAPHQDFLHCLDRNRIRLSTQHDADEVFLSILDFIQRQMDDRTLAIEIQSLYKISVETQVQCLECNNVQTRNSHLFSLPLHIKEDRNSLKDCMISFFEQQELRGIDCCFCAQCETKTPTKQGVKLCSLPQILCIQLKRFRNIRGFTRKLNCSVTFPEKFNFSELRREAFSSDFTQNDCRYTLYAVVVHYGDAMFGHYTAYVRQRLSNRWFYADDSHVSQSSWEDVQKTEGSPNRGTAYMLMYRKDPKEVDQLPDLSG</sequence>
<dbReference type="OrthoDB" id="292964at2759"/>
<dbReference type="GO" id="GO:0016579">
    <property type="term" value="P:protein deubiquitination"/>
    <property type="evidence" value="ECO:0007669"/>
    <property type="project" value="InterPro"/>
</dbReference>
<dbReference type="InterPro" id="IPR018200">
    <property type="entry name" value="USP_CS"/>
</dbReference>
<dbReference type="CTD" id="11274"/>
<dbReference type="InterPro" id="IPR028889">
    <property type="entry name" value="USP"/>
</dbReference>
<name>A0A3B3UGC6_9TELE</name>
<dbReference type="AlphaFoldDB" id="A0A3B3UGC6"/>
<dbReference type="GeneID" id="106957545"/>
<dbReference type="KEGG" id="plai:106957545"/>
<proteinExistence type="predicted"/>
<reference evidence="2" key="2">
    <citation type="submission" date="2025-09" db="UniProtKB">
        <authorList>
            <consortium name="Ensembl"/>
        </authorList>
    </citation>
    <scope>IDENTIFICATION</scope>
</reference>
<dbReference type="PROSITE" id="PS50235">
    <property type="entry name" value="USP_3"/>
    <property type="match status" value="1"/>
</dbReference>
<dbReference type="InterPro" id="IPR001394">
    <property type="entry name" value="Peptidase_C19_UCH"/>
</dbReference>
<dbReference type="GO" id="GO:0004843">
    <property type="term" value="F:cysteine-type deubiquitinase activity"/>
    <property type="evidence" value="ECO:0007669"/>
    <property type="project" value="InterPro"/>
</dbReference>
<dbReference type="Gene3D" id="3.90.70.10">
    <property type="entry name" value="Cysteine proteinases"/>
    <property type="match status" value="1"/>
</dbReference>
<dbReference type="InterPro" id="IPR038765">
    <property type="entry name" value="Papain-like_cys_pep_sf"/>
</dbReference>
<dbReference type="GO" id="GO:0005829">
    <property type="term" value="C:cytosol"/>
    <property type="evidence" value="ECO:0007669"/>
    <property type="project" value="TreeGrafter"/>
</dbReference>